<organism evidence="3 4">
    <name type="scientific">Novosphingobium clariflavum</name>
    <dbReference type="NCBI Taxonomy" id="2029884"/>
    <lineage>
        <taxon>Bacteria</taxon>
        <taxon>Pseudomonadati</taxon>
        <taxon>Pseudomonadota</taxon>
        <taxon>Alphaproteobacteria</taxon>
        <taxon>Sphingomonadales</taxon>
        <taxon>Sphingomonadaceae</taxon>
        <taxon>Novosphingobium</taxon>
    </lineage>
</organism>
<keyword evidence="2" id="KW-0812">Transmembrane</keyword>
<keyword evidence="2" id="KW-0472">Membrane</keyword>
<feature type="transmembrane region" description="Helical" evidence="2">
    <location>
        <begin position="62"/>
        <end position="81"/>
    </location>
</feature>
<evidence type="ECO:0000313" key="4">
    <source>
        <dbReference type="Proteomes" id="UP001589858"/>
    </source>
</evidence>
<evidence type="ECO:0000313" key="3">
    <source>
        <dbReference type="EMBL" id="MFC0687729.1"/>
    </source>
</evidence>
<feature type="region of interest" description="Disordered" evidence="1">
    <location>
        <begin position="1"/>
        <end position="53"/>
    </location>
</feature>
<evidence type="ECO:0000256" key="2">
    <source>
        <dbReference type="SAM" id="Phobius"/>
    </source>
</evidence>
<dbReference type="RefSeq" id="WP_267223936.1">
    <property type="nucleotide sequence ID" value="NZ_JAPCWC010000029.1"/>
</dbReference>
<comment type="caution">
    <text evidence="3">The sequence shown here is derived from an EMBL/GenBank/DDBJ whole genome shotgun (WGS) entry which is preliminary data.</text>
</comment>
<name>A0ABV6SFW3_9SPHN</name>
<feature type="transmembrane region" description="Helical" evidence="2">
    <location>
        <begin position="87"/>
        <end position="105"/>
    </location>
</feature>
<keyword evidence="4" id="KW-1185">Reference proteome</keyword>
<dbReference type="Proteomes" id="UP001589858">
    <property type="component" value="Unassembled WGS sequence"/>
</dbReference>
<gene>
    <name evidence="3" type="ORF">ACFFF8_24375</name>
</gene>
<accession>A0ABV6SFW3</accession>
<feature type="transmembrane region" description="Helical" evidence="2">
    <location>
        <begin position="136"/>
        <end position="158"/>
    </location>
</feature>
<protein>
    <submittedName>
        <fullName evidence="3">Uncharacterized protein</fullName>
    </submittedName>
</protein>
<evidence type="ECO:0000256" key="1">
    <source>
        <dbReference type="SAM" id="MobiDB-lite"/>
    </source>
</evidence>
<reference evidence="3 4" key="1">
    <citation type="submission" date="2024-09" db="EMBL/GenBank/DDBJ databases">
        <authorList>
            <person name="Sun Q."/>
            <person name="Mori K."/>
        </authorList>
    </citation>
    <scope>NUCLEOTIDE SEQUENCE [LARGE SCALE GENOMIC DNA]</scope>
    <source>
        <strain evidence="3 4">CICC 11035S</strain>
    </source>
</reference>
<feature type="compositionally biased region" description="Basic and acidic residues" evidence="1">
    <location>
        <begin position="29"/>
        <end position="53"/>
    </location>
</feature>
<dbReference type="EMBL" id="JBHLTM010000092">
    <property type="protein sequence ID" value="MFC0687729.1"/>
    <property type="molecule type" value="Genomic_DNA"/>
</dbReference>
<sequence>MARTDGQPGISDRIGGVADKRVPTTAAAKYREGRGEGHREGHSEGHREKPSRDWRRRMSDHIAYALLAYTALQIFVTVGALKAGGESLLPYLALVILVGAIIPACRRFERRWNRLSDAEAHDPAFAPLYRRDRAMLWALAIGLPFALTGVFKGLALIVH</sequence>
<proteinExistence type="predicted"/>
<keyword evidence="2" id="KW-1133">Transmembrane helix</keyword>